<reference evidence="1 3" key="1">
    <citation type="journal article" date="2019" name="Sci. Rep.">
        <title>Orb-weaving spider Araneus ventricosus genome elucidates the spidroin gene catalogue.</title>
        <authorList>
            <person name="Kono N."/>
            <person name="Nakamura H."/>
            <person name="Ohtoshi R."/>
            <person name="Moran D.A.P."/>
            <person name="Shinohara A."/>
            <person name="Yoshida Y."/>
            <person name="Fujiwara M."/>
            <person name="Mori M."/>
            <person name="Tomita M."/>
            <person name="Arakawa K."/>
        </authorList>
    </citation>
    <scope>NUCLEOTIDE SEQUENCE [LARGE SCALE GENOMIC DNA]</scope>
</reference>
<organism evidence="1 3">
    <name type="scientific">Araneus ventricosus</name>
    <name type="common">Orbweaver spider</name>
    <name type="synonym">Epeira ventricosa</name>
    <dbReference type="NCBI Taxonomy" id="182803"/>
    <lineage>
        <taxon>Eukaryota</taxon>
        <taxon>Metazoa</taxon>
        <taxon>Ecdysozoa</taxon>
        <taxon>Arthropoda</taxon>
        <taxon>Chelicerata</taxon>
        <taxon>Arachnida</taxon>
        <taxon>Araneae</taxon>
        <taxon>Araneomorphae</taxon>
        <taxon>Entelegynae</taxon>
        <taxon>Araneoidea</taxon>
        <taxon>Araneidae</taxon>
        <taxon>Araneus</taxon>
    </lineage>
</organism>
<proteinExistence type="predicted"/>
<evidence type="ECO:0000313" key="3">
    <source>
        <dbReference type="Proteomes" id="UP000499080"/>
    </source>
</evidence>
<dbReference type="OrthoDB" id="1046782at2759"/>
<dbReference type="EMBL" id="BGPR01025110">
    <property type="protein sequence ID" value="GBN93734.1"/>
    <property type="molecule type" value="Genomic_DNA"/>
</dbReference>
<evidence type="ECO:0000313" key="1">
    <source>
        <dbReference type="EMBL" id="GBN93734.1"/>
    </source>
</evidence>
<evidence type="ECO:0000313" key="2">
    <source>
        <dbReference type="EMBL" id="GBO00974.1"/>
    </source>
</evidence>
<sequence>MDIRTRGIPPDILHVLDLPESEKHNFGIMSVCEHDNSKTVRATGMDLVCDYTSFVVSHSLSNDSQYFGDGDDVAGIENKAEDNFVEDDMFTKPRGKTSNKQKLDLTETVITAQRYNVSERAVAHQLCFMQL</sequence>
<keyword evidence="3" id="KW-1185">Reference proteome</keyword>
<name>A0A4Y2SZH7_ARAVE</name>
<protein>
    <submittedName>
        <fullName evidence="1">Uncharacterized protein</fullName>
    </submittedName>
</protein>
<gene>
    <name evidence="2" type="ORF">AVEN_145382_1</name>
    <name evidence="1" type="ORF">AVEN_167661_1</name>
</gene>
<comment type="caution">
    <text evidence="1">The sequence shown here is derived from an EMBL/GenBank/DDBJ whole genome shotgun (WGS) entry which is preliminary data.</text>
</comment>
<dbReference type="AlphaFoldDB" id="A0A4Y2SZH7"/>
<dbReference type="Proteomes" id="UP000499080">
    <property type="component" value="Unassembled WGS sequence"/>
</dbReference>
<accession>A0A4Y2SZH7</accession>
<dbReference type="EMBL" id="BGPR01029281">
    <property type="protein sequence ID" value="GBO00974.1"/>
    <property type="molecule type" value="Genomic_DNA"/>
</dbReference>